<dbReference type="OMA" id="SCIQIPC"/>
<comment type="subcellular location">
    <subcellularLocation>
        <location evidence="1">Membrane</location>
        <topology evidence="1">Single-pass type I membrane protein</topology>
    </subcellularLocation>
</comment>
<feature type="domain" description="Chitin-binding type-2" evidence="17">
    <location>
        <begin position="817"/>
        <end position="873"/>
    </location>
</feature>
<evidence type="ECO:0000313" key="19">
    <source>
        <dbReference type="Proteomes" id="UP000005408"/>
    </source>
</evidence>
<feature type="domain" description="EGF-like" evidence="15">
    <location>
        <begin position="629"/>
        <end position="669"/>
    </location>
</feature>
<feature type="disulfide bond" evidence="12">
    <location>
        <begin position="737"/>
        <end position="746"/>
    </location>
</feature>
<feature type="disulfide bond" evidence="12">
    <location>
        <begin position="497"/>
        <end position="506"/>
    </location>
</feature>
<dbReference type="InterPro" id="IPR000859">
    <property type="entry name" value="CUB_dom"/>
</dbReference>
<dbReference type="SUPFAM" id="SSF57184">
    <property type="entry name" value="Growth factor receptor domain"/>
    <property type="match status" value="2"/>
</dbReference>
<dbReference type="PROSITE" id="PS01186">
    <property type="entry name" value="EGF_2"/>
    <property type="match status" value="8"/>
</dbReference>
<evidence type="ECO:0000313" key="18">
    <source>
        <dbReference type="EnsemblMetazoa" id="G31745.1:cds"/>
    </source>
</evidence>
<keyword evidence="8" id="KW-1133">Transmembrane helix</keyword>
<evidence type="ECO:0000256" key="11">
    <source>
        <dbReference type="ARBA" id="ARBA00023180"/>
    </source>
</evidence>
<evidence type="ECO:0000256" key="8">
    <source>
        <dbReference type="ARBA" id="ARBA00022989"/>
    </source>
</evidence>
<dbReference type="PROSITE" id="PS50940">
    <property type="entry name" value="CHIT_BIND_II"/>
    <property type="match status" value="1"/>
</dbReference>
<keyword evidence="2" id="KW-0217">Developmental protein</keyword>
<dbReference type="SUPFAM" id="SSF57196">
    <property type="entry name" value="EGF/Laminin"/>
    <property type="match status" value="3"/>
</dbReference>
<keyword evidence="4" id="KW-0812">Transmembrane</keyword>
<evidence type="ECO:0000256" key="7">
    <source>
        <dbReference type="ARBA" id="ARBA00022976"/>
    </source>
</evidence>
<evidence type="ECO:0000256" key="12">
    <source>
        <dbReference type="PROSITE-ProRule" id="PRU00076"/>
    </source>
</evidence>
<dbReference type="PANTHER" id="PTHR45836">
    <property type="entry name" value="SLIT HOMOLOG"/>
    <property type="match status" value="1"/>
</dbReference>
<evidence type="ECO:0000256" key="4">
    <source>
        <dbReference type="ARBA" id="ARBA00022692"/>
    </source>
</evidence>
<dbReference type="Proteomes" id="UP000005408">
    <property type="component" value="Unassembled WGS sequence"/>
</dbReference>
<feature type="domain" description="EGF-like" evidence="15">
    <location>
        <begin position="469"/>
        <end position="507"/>
    </location>
</feature>
<evidence type="ECO:0000259" key="16">
    <source>
        <dbReference type="PROSITE" id="PS50835"/>
    </source>
</evidence>
<dbReference type="InterPro" id="IPR009030">
    <property type="entry name" value="Growth_fac_rcpt_cys_sf"/>
</dbReference>
<evidence type="ECO:0000256" key="9">
    <source>
        <dbReference type="ARBA" id="ARBA00023136"/>
    </source>
</evidence>
<dbReference type="InterPro" id="IPR007110">
    <property type="entry name" value="Ig-like_dom"/>
</dbReference>
<feature type="domain" description="EGF-like" evidence="15">
    <location>
        <begin position="711"/>
        <end position="747"/>
    </location>
</feature>
<dbReference type="InterPro" id="IPR013032">
    <property type="entry name" value="EGF-like_CS"/>
</dbReference>
<dbReference type="SMART" id="SM00179">
    <property type="entry name" value="EGF_CA"/>
    <property type="match status" value="9"/>
</dbReference>
<dbReference type="GO" id="GO:0043235">
    <property type="term" value="C:receptor complex"/>
    <property type="evidence" value="ECO:0007669"/>
    <property type="project" value="TreeGrafter"/>
</dbReference>
<dbReference type="InterPro" id="IPR001881">
    <property type="entry name" value="EGF-like_Ca-bd_dom"/>
</dbReference>
<sequence>MKYLDYVLLVLVLCFHCDALSPCEQEVTIELGLEAKSVYHYKEPTYERFLLCEWRFLANNPDRQIVYQLTNISVDCGDTLTAFTNETEYTAPPICGIGKNSETETTPASELKLVLNSDKNVHEHEKGFTLHMIAAKGNEVCPQQPINVTSVKQQIASPNFPNFYAANLQCRFILTAPTGVELTFEYIDIEKHTDCTPNSCCDELIIYEGLAGENKKLASICGFDMFHPNLTYESVGRTLTLELRTDNQSPRKGFVATVQAKKGDPIPIITQSTIATTEKILTPPVLATTEAVIYTPETTESSIETLEAWSYGTFELRCFIPTLERGVDISWTKDGYPFGPARDSTRYYFMEDDTLVTFTSIFKEDAGIYTCKANEPFYPTYTARVVVRDKDVNECEQNVCPVNSICINTIPSYRCECHEGWEGQQCDIDINECEIRPSLCLPNGKCLNLDGNYTCNCNQGWTGDNCLTDINECEADPHPCAPNGKCVNSNGDFTCECNNGWTGANCLTDVNECQVQPKLCAPNGNCVNKNGSYECRCKPGWTGDNCQKDINECETLLNPCSGHGRCVNSRGNYSCSCYKGWEGGRCEKGVNKCELQPKLCAPNGECVNVNGSHICKCKIGWTGDDCRTDVNECKGLPKDSRCWPNGRCVNQDGGYYCECNEGWTGRKCQSDVNECNTLPRPCSGHGTCVNSVGSYFCTCYKDWEGKKCEKRIDPCLADPCPKNSICKMKGNSFECVCKTGWEGPQCEKEVQKATGACATKCRGTESCYIGHNCTHYEHCYAWNGAACHCTLMVCSFGTFWNSKINNCDMVAQVDCKSDPCLHSKYGTTYPSYFNCRTFYTCNRHQHSLPMCCNKGYSYNHQAQKCTPNPYCNVECAERELAQTTVSPVTTTISMGTCYFRPVARRPTKYLNLISNIIQDCPLGTIFEEDYCVCVQDLSFSRGKCVPIVNVDFHGDHIINLSHESYLQLNNVQQVDSGIANVSYGWFNGQSSSIQIPRLNAVALPRLKIQLRFYASMPSNSRYQVLVSNCRSSAKPWNILDVAQDQSPSLAIIANTLDQHLTFLGYSEDWKVTPVKFHLPYKAGAWNNVELAFNGSSLKGRVRSVNEDQSAFETVEEMPFSGRIAAPTGPLVIGRCSDKDAFYGYIDMVKVFECVTSL</sequence>
<dbReference type="FunFam" id="2.10.25.10:FF:000146">
    <property type="entry name" value="Putative neurogenic locus notch"/>
    <property type="match status" value="1"/>
</dbReference>
<dbReference type="OrthoDB" id="283575at2759"/>
<proteinExistence type="predicted"/>
<dbReference type="Gene3D" id="2.10.25.10">
    <property type="entry name" value="Laminin"/>
    <property type="match status" value="9"/>
</dbReference>
<dbReference type="InterPro" id="IPR000742">
    <property type="entry name" value="EGF"/>
</dbReference>
<dbReference type="CDD" id="cd00041">
    <property type="entry name" value="CUB"/>
    <property type="match status" value="1"/>
</dbReference>
<dbReference type="FunFam" id="2.10.25.10:FF:000038">
    <property type="entry name" value="Fibrillin 2"/>
    <property type="match status" value="3"/>
</dbReference>
<feature type="domain" description="Ig-like" evidence="16">
    <location>
        <begin position="296"/>
        <end position="393"/>
    </location>
</feature>
<feature type="domain" description="EGF-like" evidence="15">
    <location>
        <begin position="429"/>
        <end position="467"/>
    </location>
</feature>
<dbReference type="PROSITE" id="PS01180">
    <property type="entry name" value="CUB"/>
    <property type="match status" value="2"/>
</dbReference>
<feature type="domain" description="EGF-like" evidence="15">
    <location>
        <begin position="391"/>
        <end position="427"/>
    </location>
</feature>
<keyword evidence="3 12" id="KW-0245">EGF-like domain</keyword>
<dbReference type="GO" id="GO:0007411">
    <property type="term" value="P:axon guidance"/>
    <property type="evidence" value="ECO:0007669"/>
    <property type="project" value="TreeGrafter"/>
</dbReference>
<dbReference type="GO" id="GO:0005509">
    <property type="term" value="F:calcium ion binding"/>
    <property type="evidence" value="ECO:0007669"/>
    <property type="project" value="InterPro"/>
</dbReference>
<comment type="caution">
    <text evidence="12">Lacks conserved residue(s) required for the propagation of feature annotation.</text>
</comment>
<dbReference type="InterPro" id="IPR036508">
    <property type="entry name" value="Chitin-bd_dom_sf"/>
</dbReference>
<dbReference type="SUPFAM" id="SSF57625">
    <property type="entry name" value="Invertebrate chitin-binding proteins"/>
    <property type="match status" value="1"/>
</dbReference>
<dbReference type="PROSITE" id="PS50026">
    <property type="entry name" value="EGF_3"/>
    <property type="match status" value="9"/>
</dbReference>
<dbReference type="PRINTS" id="PR01983">
    <property type="entry name" value="NOTCH"/>
</dbReference>
<evidence type="ECO:0000256" key="1">
    <source>
        <dbReference type="ARBA" id="ARBA00004479"/>
    </source>
</evidence>
<dbReference type="AlphaFoldDB" id="A0A8W8M4Y6"/>
<dbReference type="Gene3D" id="2.60.40.10">
    <property type="entry name" value="Immunoglobulins"/>
    <property type="match status" value="1"/>
</dbReference>
<dbReference type="Gene3D" id="2.60.120.290">
    <property type="entry name" value="Spermadhesin, CUB domain"/>
    <property type="match status" value="1"/>
</dbReference>
<dbReference type="Pfam" id="PF25024">
    <property type="entry name" value="EGF_TEN"/>
    <property type="match status" value="1"/>
</dbReference>
<dbReference type="InterPro" id="IPR013783">
    <property type="entry name" value="Ig-like_fold"/>
</dbReference>
<evidence type="ECO:0000259" key="15">
    <source>
        <dbReference type="PROSITE" id="PS50026"/>
    </source>
</evidence>
<evidence type="ECO:0000256" key="10">
    <source>
        <dbReference type="ARBA" id="ARBA00023157"/>
    </source>
</evidence>
<keyword evidence="9" id="KW-0472">Membrane</keyword>
<dbReference type="PROSITE" id="PS50835">
    <property type="entry name" value="IG_LIKE"/>
    <property type="match status" value="1"/>
</dbReference>
<evidence type="ECO:0000259" key="14">
    <source>
        <dbReference type="PROSITE" id="PS01180"/>
    </source>
</evidence>
<feature type="domain" description="CUB" evidence="14">
    <location>
        <begin position="141"/>
        <end position="261"/>
    </location>
</feature>
<dbReference type="SUPFAM" id="SSF49854">
    <property type="entry name" value="Spermadhesin, CUB domain"/>
    <property type="match status" value="1"/>
</dbReference>
<feature type="disulfide bond" evidence="12">
    <location>
        <begin position="417"/>
        <end position="426"/>
    </location>
</feature>
<dbReference type="GO" id="GO:0005886">
    <property type="term" value="C:plasma membrane"/>
    <property type="evidence" value="ECO:0007669"/>
    <property type="project" value="TreeGrafter"/>
</dbReference>
<evidence type="ECO:0000256" key="13">
    <source>
        <dbReference type="SAM" id="SignalP"/>
    </source>
</evidence>
<feature type="chain" id="PRO_5036442253" description="Fibropellin-1" evidence="13">
    <location>
        <begin position="20"/>
        <end position="1157"/>
    </location>
</feature>
<feature type="domain" description="CUB" evidence="14">
    <location>
        <begin position="23"/>
        <end position="135"/>
    </location>
</feature>
<dbReference type="GO" id="GO:0009986">
    <property type="term" value="C:cell surface"/>
    <property type="evidence" value="ECO:0007669"/>
    <property type="project" value="TreeGrafter"/>
</dbReference>
<dbReference type="InterPro" id="IPR002557">
    <property type="entry name" value="Chitin-bd_dom"/>
</dbReference>
<dbReference type="FunFam" id="2.10.25.10:FF:000125">
    <property type="entry name" value="Neurogenic locus notch protein-like"/>
    <property type="match status" value="2"/>
</dbReference>
<reference evidence="18" key="1">
    <citation type="submission" date="2022-08" db="UniProtKB">
        <authorList>
            <consortium name="EnsemblMetazoa"/>
        </authorList>
    </citation>
    <scope>IDENTIFICATION</scope>
    <source>
        <strain evidence="18">05x7-T-G4-1.051#20</strain>
    </source>
</reference>
<dbReference type="GO" id="GO:0007219">
    <property type="term" value="P:Notch signaling pathway"/>
    <property type="evidence" value="ECO:0007669"/>
    <property type="project" value="UniProtKB-KW"/>
</dbReference>
<feature type="disulfide bond" evidence="12">
    <location>
        <begin position="577"/>
        <end position="586"/>
    </location>
</feature>
<dbReference type="InterPro" id="IPR036179">
    <property type="entry name" value="Ig-like_dom_sf"/>
</dbReference>
<dbReference type="SMART" id="SM00409">
    <property type="entry name" value="IG"/>
    <property type="match status" value="1"/>
</dbReference>
<dbReference type="PROSITE" id="PS00010">
    <property type="entry name" value="ASX_HYDROXYL"/>
    <property type="match status" value="7"/>
</dbReference>
<feature type="domain" description="EGF-like" evidence="15">
    <location>
        <begin position="549"/>
        <end position="587"/>
    </location>
</feature>
<evidence type="ECO:0000256" key="2">
    <source>
        <dbReference type="ARBA" id="ARBA00022473"/>
    </source>
</evidence>
<dbReference type="PROSITE" id="PS01187">
    <property type="entry name" value="EGF_CA"/>
    <property type="match status" value="2"/>
</dbReference>
<dbReference type="EnsemblMetazoa" id="G31745.1">
    <property type="protein sequence ID" value="G31745.1:cds"/>
    <property type="gene ID" value="G31745"/>
</dbReference>
<feature type="signal peptide" evidence="13">
    <location>
        <begin position="1"/>
        <end position="19"/>
    </location>
</feature>
<dbReference type="InterPro" id="IPR051355">
    <property type="entry name" value="Notch/Slit_guidance"/>
</dbReference>
<keyword evidence="5 13" id="KW-0732">Signal</keyword>
<feature type="domain" description="EGF-like" evidence="15">
    <location>
        <begin position="671"/>
        <end position="709"/>
    </location>
</feature>
<dbReference type="PANTHER" id="PTHR45836:SF13">
    <property type="entry name" value="PROTEIN CRUMBS"/>
    <property type="match status" value="1"/>
</dbReference>
<accession>A0A8W8M4Y6</accession>
<dbReference type="InterPro" id="IPR003599">
    <property type="entry name" value="Ig_sub"/>
</dbReference>
<dbReference type="SUPFAM" id="SSF48726">
    <property type="entry name" value="Immunoglobulin"/>
    <property type="match status" value="1"/>
</dbReference>
<dbReference type="SMART" id="SM00181">
    <property type="entry name" value="EGF"/>
    <property type="match status" value="9"/>
</dbReference>
<dbReference type="SMART" id="SM00042">
    <property type="entry name" value="CUB"/>
    <property type="match status" value="1"/>
</dbReference>
<feature type="domain" description="EGF-like" evidence="15">
    <location>
        <begin position="589"/>
        <end position="627"/>
    </location>
</feature>
<keyword evidence="6" id="KW-0677">Repeat</keyword>
<feature type="disulfide bond" evidence="12">
    <location>
        <begin position="617"/>
        <end position="626"/>
    </location>
</feature>
<dbReference type="PROSITE" id="PS00022">
    <property type="entry name" value="EGF_1"/>
    <property type="match status" value="9"/>
</dbReference>
<name>A0A8W8M4Y6_MAGGI</name>
<keyword evidence="7" id="KW-0914">Notch signaling pathway</keyword>
<evidence type="ECO:0000256" key="5">
    <source>
        <dbReference type="ARBA" id="ARBA00022729"/>
    </source>
</evidence>
<keyword evidence="10 12" id="KW-1015">Disulfide bond</keyword>
<protein>
    <recommendedName>
        <fullName evidence="20">Fibropellin-1</fullName>
    </recommendedName>
</protein>
<dbReference type="Pfam" id="PF12661">
    <property type="entry name" value="hEGF"/>
    <property type="match status" value="1"/>
</dbReference>
<evidence type="ECO:0008006" key="20">
    <source>
        <dbReference type="Google" id="ProtNLM"/>
    </source>
</evidence>
<feature type="disulfide bond" evidence="12">
    <location>
        <begin position="457"/>
        <end position="466"/>
    </location>
</feature>
<evidence type="ECO:0000256" key="6">
    <source>
        <dbReference type="ARBA" id="ARBA00022737"/>
    </source>
</evidence>
<evidence type="ECO:0000256" key="3">
    <source>
        <dbReference type="ARBA" id="ARBA00022536"/>
    </source>
</evidence>
<dbReference type="InterPro" id="IPR018097">
    <property type="entry name" value="EGF_Ca-bd_CS"/>
</dbReference>
<dbReference type="GO" id="GO:0008061">
    <property type="term" value="F:chitin binding"/>
    <property type="evidence" value="ECO:0007669"/>
    <property type="project" value="InterPro"/>
</dbReference>
<feature type="disulfide bond" evidence="12">
    <location>
        <begin position="537"/>
        <end position="546"/>
    </location>
</feature>
<organism evidence="18 19">
    <name type="scientific">Magallana gigas</name>
    <name type="common">Pacific oyster</name>
    <name type="synonym">Crassostrea gigas</name>
    <dbReference type="NCBI Taxonomy" id="29159"/>
    <lineage>
        <taxon>Eukaryota</taxon>
        <taxon>Metazoa</taxon>
        <taxon>Spiralia</taxon>
        <taxon>Lophotrochozoa</taxon>
        <taxon>Mollusca</taxon>
        <taxon>Bivalvia</taxon>
        <taxon>Autobranchia</taxon>
        <taxon>Pteriomorphia</taxon>
        <taxon>Ostreida</taxon>
        <taxon>Ostreoidea</taxon>
        <taxon>Ostreidae</taxon>
        <taxon>Magallana</taxon>
    </lineage>
</organism>
<keyword evidence="11" id="KW-0325">Glycoprotein</keyword>
<dbReference type="InterPro" id="IPR035914">
    <property type="entry name" value="Sperma_CUB_dom_sf"/>
</dbReference>
<feature type="domain" description="EGF-like" evidence="15">
    <location>
        <begin position="509"/>
        <end position="547"/>
    </location>
</feature>
<feature type="disulfide bond" evidence="12">
    <location>
        <begin position="699"/>
        <end position="708"/>
    </location>
</feature>
<keyword evidence="19" id="KW-1185">Reference proteome</keyword>
<feature type="disulfide bond" evidence="12">
    <location>
        <begin position="659"/>
        <end position="668"/>
    </location>
</feature>
<dbReference type="CDD" id="cd00054">
    <property type="entry name" value="EGF_CA"/>
    <property type="match status" value="9"/>
</dbReference>
<dbReference type="InterPro" id="IPR000152">
    <property type="entry name" value="EGF-type_Asp/Asn_hydroxyl_site"/>
</dbReference>
<evidence type="ECO:0000259" key="17">
    <source>
        <dbReference type="PROSITE" id="PS50940"/>
    </source>
</evidence>
<dbReference type="GO" id="GO:0005576">
    <property type="term" value="C:extracellular region"/>
    <property type="evidence" value="ECO:0007669"/>
    <property type="project" value="InterPro"/>
</dbReference>